<dbReference type="SUPFAM" id="SSF52540">
    <property type="entry name" value="P-loop containing nucleoside triphosphate hydrolases"/>
    <property type="match status" value="1"/>
</dbReference>
<dbReference type="GO" id="GO:0006298">
    <property type="term" value="P:mismatch repair"/>
    <property type="evidence" value="ECO:0007669"/>
    <property type="project" value="InterPro"/>
</dbReference>
<dbReference type="GO" id="GO:0140664">
    <property type="term" value="F:ATP-dependent DNA damage sensor activity"/>
    <property type="evidence" value="ECO:0007669"/>
    <property type="project" value="InterPro"/>
</dbReference>
<dbReference type="Gene3D" id="3.40.50.300">
    <property type="entry name" value="P-loop containing nucleotide triphosphate hydrolases"/>
    <property type="match status" value="1"/>
</dbReference>
<dbReference type="InterPro" id="IPR000432">
    <property type="entry name" value="DNA_mismatch_repair_MutS_C"/>
</dbReference>
<dbReference type="GO" id="GO:0030983">
    <property type="term" value="F:mismatched DNA binding"/>
    <property type="evidence" value="ECO:0007669"/>
    <property type="project" value="InterPro"/>
</dbReference>
<dbReference type="PANTHER" id="PTHR11361:SF20">
    <property type="entry name" value="MUTS PROTEIN HOMOLOG 5"/>
    <property type="match status" value="1"/>
</dbReference>
<evidence type="ECO:0000256" key="2">
    <source>
        <dbReference type="ARBA" id="ARBA00022741"/>
    </source>
</evidence>
<gene>
    <name evidence="6" type="ORF">O9G_003519</name>
</gene>
<dbReference type="SMART" id="SM00534">
    <property type="entry name" value="MUTSac"/>
    <property type="match status" value="1"/>
</dbReference>
<comment type="similarity">
    <text evidence="1">Belongs to the DNA mismatch repair MutS family.</text>
</comment>
<evidence type="ECO:0000256" key="3">
    <source>
        <dbReference type="ARBA" id="ARBA00022840"/>
    </source>
</evidence>
<protein>
    <submittedName>
        <fullName evidence="6">DNA mismatch repair protein MutS domain-containing protein</fullName>
    </submittedName>
</protein>
<dbReference type="InterPro" id="IPR027417">
    <property type="entry name" value="P-loop_NTPase"/>
</dbReference>
<dbReference type="Pfam" id="PF00488">
    <property type="entry name" value="MutS_V"/>
    <property type="match status" value="1"/>
</dbReference>
<dbReference type="InterPro" id="IPR045076">
    <property type="entry name" value="MutS"/>
</dbReference>
<keyword evidence="2" id="KW-0547">Nucleotide-binding</keyword>
<evidence type="ECO:0000256" key="1">
    <source>
        <dbReference type="ARBA" id="ARBA00006271"/>
    </source>
</evidence>
<evidence type="ECO:0000313" key="6">
    <source>
        <dbReference type="EMBL" id="EPZ32055.1"/>
    </source>
</evidence>
<dbReference type="Pfam" id="PF05192">
    <property type="entry name" value="MutS_III"/>
    <property type="match status" value="1"/>
</dbReference>
<dbReference type="GO" id="GO:0051026">
    <property type="term" value="P:chiasma assembly"/>
    <property type="evidence" value="ECO:0007669"/>
    <property type="project" value="TreeGrafter"/>
</dbReference>
<dbReference type="PANTHER" id="PTHR11361">
    <property type="entry name" value="DNA MISMATCH REPAIR PROTEIN MUTS FAMILY MEMBER"/>
    <property type="match status" value="1"/>
</dbReference>
<dbReference type="SUPFAM" id="SSF48334">
    <property type="entry name" value="DNA repair protein MutS, domain III"/>
    <property type="match status" value="1"/>
</dbReference>
<dbReference type="Gene3D" id="1.10.1420.10">
    <property type="match status" value="1"/>
</dbReference>
<keyword evidence="3" id="KW-0067">ATP-binding</keyword>
<organism evidence="6 7">
    <name type="scientific">Rozella allomycis (strain CSF55)</name>
    <dbReference type="NCBI Taxonomy" id="988480"/>
    <lineage>
        <taxon>Eukaryota</taxon>
        <taxon>Fungi</taxon>
        <taxon>Fungi incertae sedis</taxon>
        <taxon>Cryptomycota</taxon>
        <taxon>Cryptomycota incertae sedis</taxon>
        <taxon>Rozella</taxon>
    </lineage>
</organism>
<dbReference type="SMART" id="SM00533">
    <property type="entry name" value="MUTSd"/>
    <property type="match status" value="1"/>
</dbReference>
<dbReference type="InterPro" id="IPR007696">
    <property type="entry name" value="DNA_mismatch_repair_MutS_core"/>
</dbReference>
<feature type="domain" description="DNA mismatch repair proteins mutS family" evidence="5">
    <location>
        <begin position="556"/>
        <end position="572"/>
    </location>
</feature>
<keyword evidence="7" id="KW-1185">Reference proteome</keyword>
<evidence type="ECO:0000313" key="7">
    <source>
        <dbReference type="Proteomes" id="UP000030755"/>
    </source>
</evidence>
<evidence type="ECO:0000256" key="4">
    <source>
        <dbReference type="ARBA" id="ARBA00023125"/>
    </source>
</evidence>
<sequence length="694" mass="79545">MEEDQEQLIEENQPLEADVKTFKETFEDIVLCIYFSEEWLTAAYIDLFEKQAYMLPLFSVCEGIDNVVSKCKPLSKPKLVIMTVGPTIILVSEKLSRKNLQCVRTSAKDNLNSFNIFVRPESDFVCNEKLIEYLHEKWHDKLCDIDEKCIQTLCCVASFVCQNYRLEDLEGNQIDFNTWLSDVCIFKLATYMYVSKETLEDLQIFENEYHPASHIGGQKEGISLFGLFVKHIVTAGGKKTLKKWMQRPLTDLGIINKRLESVKIIRENIQSFQRIKDFLKLFSMVCGVLKKLKDNAKCSYKEYQLIIKFCKLMNNLIYSKQVGEFKGLEGLKSLNVLLEMNPEIFQDVITHVEVAIDFDLSKIEDRVVINVGIDEELAHLRQTFDNLPDFLSHVAAALQEDLHFSFPTTLNVVYYPQFCYLICIQLEPHIDPLMDYSMYGLEFQFSTENAIYFKHQRMHELDSYLGDLHSAIIDKELEILTLLNEGLLSFGNEIENFLNVVYELDCLMAFAATSIDLNLGCPIINDSDDLQIINGFTFLIDVNQVSNALKQLTPKSLLLLDEFGKGTNSNDGISLFCGLIEYLSSSTPGTPRTIAITHFHEIKKLNLLENESKICWKTTKTIVQEGNEQSLVFLYKIIDGESENSWGLYCAKLAGIPDHILDSDEYNEQEDSVDDVLNALNALEVPFKESLFEH</sequence>
<dbReference type="GO" id="GO:0005634">
    <property type="term" value="C:nucleus"/>
    <property type="evidence" value="ECO:0007669"/>
    <property type="project" value="TreeGrafter"/>
</dbReference>
<dbReference type="InterPro" id="IPR036187">
    <property type="entry name" value="DNA_mismatch_repair_MutS_sf"/>
</dbReference>
<dbReference type="HOGENOM" id="CLU_396977_0_0_1"/>
<proteinExistence type="inferred from homology"/>
<dbReference type="PROSITE" id="PS00486">
    <property type="entry name" value="DNA_MISMATCH_REPAIR_2"/>
    <property type="match status" value="1"/>
</dbReference>
<accession>A0A075ATK1</accession>
<dbReference type="AlphaFoldDB" id="A0A075ATK1"/>
<dbReference type="GO" id="GO:0005524">
    <property type="term" value="F:ATP binding"/>
    <property type="evidence" value="ECO:0007669"/>
    <property type="project" value="UniProtKB-KW"/>
</dbReference>
<keyword evidence="4" id="KW-0238">DNA-binding</keyword>
<dbReference type="STRING" id="988480.A0A075ATK1"/>
<name>A0A075ATK1_ROZAC</name>
<dbReference type="OrthoDB" id="29596at2759"/>
<evidence type="ECO:0000259" key="5">
    <source>
        <dbReference type="PROSITE" id="PS00486"/>
    </source>
</evidence>
<dbReference type="EMBL" id="KE561190">
    <property type="protein sequence ID" value="EPZ32055.1"/>
    <property type="molecule type" value="Genomic_DNA"/>
</dbReference>
<dbReference type="Proteomes" id="UP000030755">
    <property type="component" value="Unassembled WGS sequence"/>
</dbReference>
<reference evidence="6 7" key="1">
    <citation type="journal article" date="2013" name="Curr. Biol.">
        <title>Shared signatures of parasitism and phylogenomics unite Cryptomycota and microsporidia.</title>
        <authorList>
            <person name="James T.Y."/>
            <person name="Pelin A."/>
            <person name="Bonen L."/>
            <person name="Ahrendt S."/>
            <person name="Sain D."/>
            <person name="Corradi N."/>
            <person name="Stajich J.E."/>
        </authorList>
    </citation>
    <scope>NUCLEOTIDE SEQUENCE [LARGE SCALE GENOMIC DNA]</scope>
    <source>
        <strain evidence="6 7">CSF55</strain>
    </source>
</reference>